<dbReference type="InterPro" id="IPR002078">
    <property type="entry name" value="Sigma_54_int"/>
</dbReference>
<evidence type="ECO:0000259" key="9">
    <source>
        <dbReference type="PROSITE" id="PS50110"/>
    </source>
</evidence>
<dbReference type="InterPro" id="IPR009057">
    <property type="entry name" value="Homeodomain-like_sf"/>
</dbReference>
<dbReference type="InterPro" id="IPR025944">
    <property type="entry name" value="Sigma_54_int_dom_CS"/>
</dbReference>
<dbReference type="STRING" id="1121391.SAMN02745206_00845"/>
<dbReference type="GO" id="GO:0006355">
    <property type="term" value="P:regulation of DNA-templated transcription"/>
    <property type="evidence" value="ECO:0007669"/>
    <property type="project" value="InterPro"/>
</dbReference>
<dbReference type="InterPro" id="IPR025662">
    <property type="entry name" value="Sigma_54_int_dom_ATP-bd_1"/>
</dbReference>
<dbReference type="PROSITE" id="PS00675">
    <property type="entry name" value="SIGMA54_INTERACT_1"/>
    <property type="match status" value="1"/>
</dbReference>
<organism evidence="10 11">
    <name type="scientific">Desulfacinum infernum DSM 9756</name>
    <dbReference type="NCBI Taxonomy" id="1121391"/>
    <lineage>
        <taxon>Bacteria</taxon>
        <taxon>Pseudomonadati</taxon>
        <taxon>Thermodesulfobacteriota</taxon>
        <taxon>Syntrophobacteria</taxon>
        <taxon>Syntrophobacterales</taxon>
        <taxon>Syntrophobacteraceae</taxon>
        <taxon>Desulfacinum</taxon>
    </lineage>
</organism>
<dbReference type="Pfam" id="PF02954">
    <property type="entry name" value="HTH_8"/>
    <property type="match status" value="1"/>
</dbReference>
<dbReference type="InterPro" id="IPR002197">
    <property type="entry name" value="HTH_Fis"/>
</dbReference>
<dbReference type="Pfam" id="PF00158">
    <property type="entry name" value="Sigma54_activat"/>
    <property type="match status" value="1"/>
</dbReference>
<evidence type="ECO:0000259" key="8">
    <source>
        <dbReference type="PROSITE" id="PS50045"/>
    </source>
</evidence>
<dbReference type="Gene3D" id="3.40.50.2300">
    <property type="match status" value="1"/>
</dbReference>
<dbReference type="Proteomes" id="UP000184076">
    <property type="component" value="Unassembled WGS sequence"/>
</dbReference>
<evidence type="ECO:0000256" key="2">
    <source>
        <dbReference type="ARBA" id="ARBA00022840"/>
    </source>
</evidence>
<dbReference type="SUPFAM" id="SSF52540">
    <property type="entry name" value="P-loop containing nucleoside triphosphate hydrolases"/>
    <property type="match status" value="1"/>
</dbReference>
<dbReference type="Gene3D" id="1.10.8.60">
    <property type="match status" value="1"/>
</dbReference>
<dbReference type="PROSITE" id="PS50110">
    <property type="entry name" value="RESPONSE_REGULATORY"/>
    <property type="match status" value="1"/>
</dbReference>
<dbReference type="PROSITE" id="PS00676">
    <property type="entry name" value="SIGMA54_INTERACT_2"/>
    <property type="match status" value="1"/>
</dbReference>
<dbReference type="PANTHER" id="PTHR32071:SF113">
    <property type="entry name" value="ALGINATE BIOSYNTHESIS TRANSCRIPTIONAL REGULATORY PROTEIN ALGB"/>
    <property type="match status" value="1"/>
</dbReference>
<evidence type="ECO:0000256" key="1">
    <source>
        <dbReference type="ARBA" id="ARBA00022741"/>
    </source>
</evidence>
<dbReference type="InterPro" id="IPR058031">
    <property type="entry name" value="AAA_lid_NorR"/>
</dbReference>
<dbReference type="Pfam" id="PF25601">
    <property type="entry name" value="AAA_lid_14"/>
    <property type="match status" value="1"/>
</dbReference>
<gene>
    <name evidence="10" type="ORF">SAMN02745206_00845</name>
</gene>
<dbReference type="Pfam" id="PF00072">
    <property type="entry name" value="Response_reg"/>
    <property type="match status" value="1"/>
</dbReference>
<dbReference type="InterPro" id="IPR025943">
    <property type="entry name" value="Sigma_54_int_dom_ATP-bd_2"/>
</dbReference>
<evidence type="ECO:0000313" key="11">
    <source>
        <dbReference type="Proteomes" id="UP000184076"/>
    </source>
</evidence>
<dbReference type="InterPro" id="IPR001789">
    <property type="entry name" value="Sig_transdc_resp-reg_receiver"/>
</dbReference>
<dbReference type="InterPro" id="IPR003593">
    <property type="entry name" value="AAA+_ATPase"/>
</dbReference>
<keyword evidence="5" id="KW-0010">Activator</keyword>
<feature type="domain" description="Sigma-54 factor interaction" evidence="8">
    <location>
        <begin position="126"/>
        <end position="355"/>
    </location>
</feature>
<dbReference type="GO" id="GO:0043565">
    <property type="term" value="F:sequence-specific DNA binding"/>
    <property type="evidence" value="ECO:0007669"/>
    <property type="project" value="InterPro"/>
</dbReference>
<dbReference type="Gene3D" id="3.40.50.300">
    <property type="entry name" value="P-loop containing nucleotide triphosphate hydrolases"/>
    <property type="match status" value="1"/>
</dbReference>
<dbReference type="CDD" id="cd00009">
    <property type="entry name" value="AAA"/>
    <property type="match status" value="1"/>
</dbReference>
<evidence type="ECO:0000313" key="10">
    <source>
        <dbReference type="EMBL" id="SHE79372.1"/>
    </source>
</evidence>
<reference evidence="11" key="1">
    <citation type="submission" date="2016-11" db="EMBL/GenBank/DDBJ databases">
        <authorList>
            <person name="Varghese N."/>
            <person name="Submissions S."/>
        </authorList>
    </citation>
    <scope>NUCLEOTIDE SEQUENCE [LARGE SCALE GENOMIC DNA]</scope>
    <source>
        <strain evidence="11">DSM 9756</strain>
    </source>
</reference>
<dbReference type="GO" id="GO:0000160">
    <property type="term" value="P:phosphorelay signal transduction system"/>
    <property type="evidence" value="ECO:0007669"/>
    <property type="project" value="InterPro"/>
</dbReference>
<name>A0A1M4WEI2_9BACT</name>
<dbReference type="PANTHER" id="PTHR32071">
    <property type="entry name" value="TRANSCRIPTIONAL REGULATORY PROTEIN"/>
    <property type="match status" value="1"/>
</dbReference>
<sequence>MREFLEIMLQKDGYEVHCAADGLEAMECLKERKFDLVITDIRMKPVDGLEVLKQTKSLSPSTVVIIISAYASTETAVAAMKEGAYDYLPKPFKIDEMRNVIRSALLSRGQDAPARPREGPLYFGCLIGESSPMKKVYELIEKVSATSSNVLITGESGTGKELVAKAIHGQSARAKKPFVAVNCAGVPESLIESELFGYRRGAFTGAGADRKGLVEAAEGGTLFLDEIGELSPALQVKLLRVVQEKTIRMIGDTTDIPVDVRIISATNRDLEQMVIDGRFREDLYYRLNVIQLRLPPLRERREDIPLLADHFLAKFCREFGKDIRKISSYAMDILKSYDFPGNVRELENIIERGVALESSSIILPESLTLAAHKRAQRGRVESDGPVLPPDGMDLDHYLADMEKSLLVQALDRSGGVKQKAAELLGLSFRSFRYRLVKYGLSAAEDSE</sequence>
<dbReference type="CDD" id="cd00156">
    <property type="entry name" value="REC"/>
    <property type="match status" value="1"/>
</dbReference>
<keyword evidence="2" id="KW-0067">ATP-binding</keyword>
<keyword evidence="7" id="KW-0597">Phosphoprotein</keyword>
<keyword evidence="6" id="KW-0804">Transcription</keyword>
<dbReference type="SUPFAM" id="SSF52172">
    <property type="entry name" value="CheY-like"/>
    <property type="match status" value="1"/>
</dbReference>
<dbReference type="FunFam" id="3.40.50.300:FF:000006">
    <property type="entry name" value="DNA-binding transcriptional regulator NtrC"/>
    <property type="match status" value="1"/>
</dbReference>
<dbReference type="PRINTS" id="PR01590">
    <property type="entry name" value="HTHFIS"/>
</dbReference>
<evidence type="ECO:0000256" key="3">
    <source>
        <dbReference type="ARBA" id="ARBA00023015"/>
    </source>
</evidence>
<dbReference type="SUPFAM" id="SSF46689">
    <property type="entry name" value="Homeodomain-like"/>
    <property type="match status" value="1"/>
</dbReference>
<dbReference type="Gene3D" id="1.10.10.60">
    <property type="entry name" value="Homeodomain-like"/>
    <property type="match status" value="1"/>
</dbReference>
<keyword evidence="3" id="KW-0805">Transcription regulation</keyword>
<evidence type="ECO:0000256" key="5">
    <source>
        <dbReference type="ARBA" id="ARBA00023159"/>
    </source>
</evidence>
<dbReference type="InterPro" id="IPR011006">
    <property type="entry name" value="CheY-like_superfamily"/>
</dbReference>
<dbReference type="SMART" id="SM00382">
    <property type="entry name" value="AAA"/>
    <property type="match status" value="1"/>
</dbReference>
<dbReference type="PROSITE" id="PS50045">
    <property type="entry name" value="SIGMA54_INTERACT_4"/>
    <property type="match status" value="1"/>
</dbReference>
<keyword evidence="1" id="KW-0547">Nucleotide-binding</keyword>
<dbReference type="EMBL" id="FQVB01000007">
    <property type="protein sequence ID" value="SHE79372.1"/>
    <property type="molecule type" value="Genomic_DNA"/>
</dbReference>
<evidence type="ECO:0000256" key="7">
    <source>
        <dbReference type="PROSITE-ProRule" id="PRU00169"/>
    </source>
</evidence>
<evidence type="ECO:0000256" key="4">
    <source>
        <dbReference type="ARBA" id="ARBA00023125"/>
    </source>
</evidence>
<keyword evidence="4" id="KW-0238">DNA-binding</keyword>
<feature type="domain" description="Response regulatory" evidence="9">
    <location>
        <begin position="1"/>
        <end position="105"/>
    </location>
</feature>
<protein>
    <submittedName>
        <fullName evidence="10">Two component, sigma54 specific, transcriptional regulator, Fis family</fullName>
    </submittedName>
</protein>
<keyword evidence="11" id="KW-1185">Reference proteome</keyword>
<dbReference type="PROSITE" id="PS00688">
    <property type="entry name" value="SIGMA54_INTERACT_3"/>
    <property type="match status" value="1"/>
</dbReference>
<proteinExistence type="predicted"/>
<dbReference type="FunFam" id="1.10.8.60:FF:000014">
    <property type="entry name" value="DNA-binding transcriptional regulator NtrC"/>
    <property type="match status" value="1"/>
</dbReference>
<feature type="modified residue" description="4-aspartylphosphate" evidence="7">
    <location>
        <position position="40"/>
    </location>
</feature>
<accession>A0A1M4WEI2</accession>
<dbReference type="GO" id="GO:0005524">
    <property type="term" value="F:ATP binding"/>
    <property type="evidence" value="ECO:0007669"/>
    <property type="project" value="UniProtKB-KW"/>
</dbReference>
<evidence type="ECO:0000256" key="6">
    <source>
        <dbReference type="ARBA" id="ARBA00023163"/>
    </source>
</evidence>
<dbReference type="SMART" id="SM00448">
    <property type="entry name" value="REC"/>
    <property type="match status" value="1"/>
</dbReference>
<dbReference type="InterPro" id="IPR027417">
    <property type="entry name" value="P-loop_NTPase"/>
</dbReference>
<dbReference type="AlphaFoldDB" id="A0A1M4WEI2"/>